<protein>
    <submittedName>
        <fullName evidence="1">Glycosyltransferase</fullName>
    </submittedName>
</protein>
<name>A0A963YUY2_9PROT</name>
<dbReference type="Pfam" id="PF13692">
    <property type="entry name" value="Glyco_trans_1_4"/>
    <property type="match status" value="1"/>
</dbReference>
<dbReference type="AlphaFoldDB" id="A0A963YUY2"/>
<proteinExistence type="predicted"/>
<dbReference type="RefSeq" id="WP_227322686.1">
    <property type="nucleotide sequence ID" value="NZ_JAESVB010000009.1"/>
</dbReference>
<keyword evidence="2" id="KW-1185">Reference proteome</keyword>
<dbReference type="Proteomes" id="UP000708298">
    <property type="component" value="Unassembled WGS sequence"/>
</dbReference>
<reference evidence="1" key="2">
    <citation type="submission" date="2021-01" db="EMBL/GenBank/DDBJ databases">
        <authorList>
            <person name="Mieszkin S."/>
            <person name="Pouder E."/>
            <person name="Alain K."/>
        </authorList>
    </citation>
    <scope>NUCLEOTIDE SEQUENCE</scope>
    <source>
        <strain evidence="1">HW T2.11</strain>
    </source>
</reference>
<organism evidence="1 2">
    <name type="scientific">Acidisoma silvae</name>
    <dbReference type="NCBI Taxonomy" id="2802396"/>
    <lineage>
        <taxon>Bacteria</taxon>
        <taxon>Pseudomonadati</taxon>
        <taxon>Pseudomonadota</taxon>
        <taxon>Alphaproteobacteria</taxon>
        <taxon>Acetobacterales</taxon>
        <taxon>Acidocellaceae</taxon>
        <taxon>Acidisoma</taxon>
    </lineage>
</organism>
<reference evidence="1" key="1">
    <citation type="journal article" date="2021" name="Microorganisms">
        <title>Acidisoma silvae sp. nov. and Acidisomacellulosilytica sp. nov., Two Acidophilic Bacteria Isolated from Decaying Wood, Hydrolyzing Cellulose and Producing Poly-3-hydroxybutyrate.</title>
        <authorList>
            <person name="Mieszkin S."/>
            <person name="Pouder E."/>
            <person name="Uroz S."/>
            <person name="Simon-Colin C."/>
            <person name="Alain K."/>
        </authorList>
    </citation>
    <scope>NUCLEOTIDE SEQUENCE</scope>
    <source>
        <strain evidence="1">HW T2.11</strain>
    </source>
</reference>
<dbReference type="EMBL" id="JAESVB010000009">
    <property type="protein sequence ID" value="MCB8877032.1"/>
    <property type="molecule type" value="Genomic_DNA"/>
</dbReference>
<accession>A0A963YUY2</accession>
<evidence type="ECO:0000313" key="2">
    <source>
        <dbReference type="Proteomes" id="UP000708298"/>
    </source>
</evidence>
<comment type="caution">
    <text evidence="1">The sequence shown here is derived from an EMBL/GenBank/DDBJ whole genome shotgun (WGS) entry which is preliminary data.</text>
</comment>
<dbReference type="PANTHER" id="PTHR12526:SF637">
    <property type="entry name" value="GLYCOSYLTRANSFERASE EPSF-RELATED"/>
    <property type="match status" value="1"/>
</dbReference>
<gene>
    <name evidence="1" type="ORF">ASILVAE211_17695</name>
</gene>
<evidence type="ECO:0000313" key="1">
    <source>
        <dbReference type="EMBL" id="MCB8877032.1"/>
    </source>
</evidence>
<dbReference type="Gene3D" id="3.40.50.2000">
    <property type="entry name" value="Glycogen Phosphorylase B"/>
    <property type="match status" value="2"/>
</dbReference>
<sequence>MTNSVVAAAEWRDPRYLRTHRGMLVHRMSDGSFAQAEADIAPKNLVIAKHPQLGWRLVHLHDDASQTRAPEAIIASVADAAQSTMIDGIAIEFMPGPDNVALRQDRLYLSAGKASDVLFAAPHRMAWETFEAAKPGLLAYQLWRPSKTMGGTQLMLYGLAERLGTELDAINLQLHWPDIKKRDDRPLVVWLHNDAGASFRWCADTQTTQDVAAIVFVSHWQRQRFLTQFPTLPAERCHVIRNATETGGPMRPWPAEKPWRWRCAYTSAPDRGLSILLDAWERLDRPDAELHIWSSFRLWGQRFSDSGHQSAFAHARRLPGVTYHGIKPNAEIRRALRDMHFLTYPSTFNETSCIAVMEAIAAGVRVIATARAALPETAAGFAHLYAPPSDREACVTALVRELTEEFENPWGGQPAMAATAQAYAREVYGWQTCLDAWRQLIRRLTTGQPPHIPQAN</sequence>
<dbReference type="SUPFAM" id="SSF53756">
    <property type="entry name" value="UDP-Glycosyltransferase/glycogen phosphorylase"/>
    <property type="match status" value="1"/>
</dbReference>
<dbReference type="PANTHER" id="PTHR12526">
    <property type="entry name" value="GLYCOSYLTRANSFERASE"/>
    <property type="match status" value="1"/>
</dbReference>